<feature type="compositionally biased region" description="Low complexity" evidence="1">
    <location>
        <begin position="76"/>
        <end position="91"/>
    </location>
</feature>
<protein>
    <submittedName>
        <fullName evidence="3">Putative salivary serine/proline-rich mucin</fullName>
    </submittedName>
</protein>
<dbReference type="EMBL" id="AY388559">
    <property type="protein sequence ID" value="AAR18447.1"/>
    <property type="molecule type" value="mRNA"/>
</dbReference>
<organism evidence="3">
    <name type="scientific">Culex quinquefasciatus</name>
    <name type="common">Southern house mosquito</name>
    <name type="synonym">Culex pungens</name>
    <dbReference type="NCBI Taxonomy" id="7176"/>
    <lineage>
        <taxon>Eukaryota</taxon>
        <taxon>Metazoa</taxon>
        <taxon>Ecdysozoa</taxon>
        <taxon>Arthropoda</taxon>
        <taxon>Hexapoda</taxon>
        <taxon>Insecta</taxon>
        <taxon>Pterygota</taxon>
        <taxon>Neoptera</taxon>
        <taxon>Endopterygota</taxon>
        <taxon>Diptera</taxon>
        <taxon>Nematocera</taxon>
        <taxon>Culicoidea</taxon>
        <taxon>Culicidae</taxon>
        <taxon>Culicinae</taxon>
        <taxon>Culicini</taxon>
        <taxon>Culex</taxon>
        <taxon>Culex</taxon>
    </lineage>
</organism>
<evidence type="ECO:0000313" key="3">
    <source>
        <dbReference type="EMBL" id="AAR18447.1"/>
    </source>
</evidence>
<feature type="compositionally biased region" description="Polar residues" evidence="1">
    <location>
        <begin position="92"/>
        <end position="101"/>
    </location>
</feature>
<name>Q6TRZ0_CULQU</name>
<dbReference type="AlphaFoldDB" id="Q6TRZ0"/>
<proteinExistence type="evidence at transcript level"/>
<sequence length="101" mass="10398">MKLFAVTIIFAIVAVLVMVEGIRWGPHGPGRHQPGSGGPPSPPPPPQPINATEIWNHLRELITAAIKDAIVGSGSGSNSTSNTGSSNSSSGLQNVSNPTYT</sequence>
<keyword evidence="2" id="KW-0732">Signal</keyword>
<evidence type="ECO:0000256" key="1">
    <source>
        <dbReference type="SAM" id="MobiDB-lite"/>
    </source>
</evidence>
<evidence type="ECO:0000256" key="2">
    <source>
        <dbReference type="SAM" id="SignalP"/>
    </source>
</evidence>
<accession>Q6TRZ0</accession>
<reference evidence="3" key="1">
    <citation type="submission" date="2003-09" db="EMBL/GenBank/DDBJ databases">
        <title>An insight into the salivary transcriptome and proteome of the adult female mosquito Culex pipiens quinquefasciatus.</title>
        <authorList>
            <person name="Ribeiro J.M.C."/>
            <person name="Charlab R."/>
            <person name="Pham V.M."/>
            <person name="Garfield M.K."/>
            <person name="Valenzuela J.G."/>
        </authorList>
    </citation>
    <scope>NUCLEOTIDE SEQUENCE</scope>
    <source>
        <strain evidence="3">Vero Beach</strain>
        <tissue evidence="3">Salivary gland</tissue>
    </source>
</reference>
<feature type="compositionally biased region" description="Pro residues" evidence="1">
    <location>
        <begin position="37"/>
        <end position="48"/>
    </location>
</feature>
<feature type="signal peptide" evidence="2">
    <location>
        <begin position="1"/>
        <end position="21"/>
    </location>
</feature>
<feature type="region of interest" description="Disordered" evidence="1">
    <location>
        <begin position="72"/>
        <end position="101"/>
    </location>
</feature>
<feature type="region of interest" description="Disordered" evidence="1">
    <location>
        <begin position="24"/>
        <end position="51"/>
    </location>
</feature>
<dbReference type="HOGENOM" id="CLU_2419294_0_0_1"/>
<feature type="chain" id="PRO_5004281309" evidence="2">
    <location>
        <begin position="22"/>
        <end position="101"/>
    </location>
</feature>